<keyword evidence="6" id="KW-1185">Reference proteome</keyword>
<proteinExistence type="predicted"/>
<accession>A7I7U6</accession>
<dbReference type="SMART" id="SM00382">
    <property type="entry name" value="AAA"/>
    <property type="match status" value="1"/>
</dbReference>
<gene>
    <name evidence="5" type="ordered locus">Mboo_1289</name>
</gene>
<dbReference type="STRING" id="456442.Mboo_1289"/>
<evidence type="ECO:0000256" key="1">
    <source>
        <dbReference type="ARBA" id="ARBA00022448"/>
    </source>
</evidence>
<reference evidence="6" key="1">
    <citation type="journal article" date="2015" name="Microbiology">
        <title>Genome of Methanoregula boonei 6A8 reveals adaptations to oligotrophic peatland environments.</title>
        <authorList>
            <person name="Braeuer S."/>
            <person name="Cadillo-Quiroz H."/>
            <person name="Kyrpides N."/>
            <person name="Woyke T."/>
            <person name="Goodwin L."/>
            <person name="Detter C."/>
            <person name="Podell S."/>
            <person name="Yavitt J.B."/>
            <person name="Zinder S.H."/>
        </authorList>
    </citation>
    <scope>NUCLEOTIDE SEQUENCE [LARGE SCALE GENOMIC DNA]</scope>
    <source>
        <strain evidence="6">DSM 21154 / JCM 14090 / 6A8</strain>
    </source>
</reference>
<keyword evidence="3" id="KW-0067">ATP-binding</keyword>
<evidence type="ECO:0000256" key="3">
    <source>
        <dbReference type="ARBA" id="ARBA00022840"/>
    </source>
</evidence>
<dbReference type="KEGG" id="mbn:Mboo_1289"/>
<dbReference type="Pfam" id="PF00005">
    <property type="entry name" value="ABC_tran"/>
    <property type="match status" value="1"/>
</dbReference>
<dbReference type="RefSeq" id="WP_012106839.1">
    <property type="nucleotide sequence ID" value="NC_009712.1"/>
</dbReference>
<dbReference type="InterPro" id="IPR051782">
    <property type="entry name" value="ABC_Transporter_VariousFunc"/>
</dbReference>
<dbReference type="PANTHER" id="PTHR42939">
    <property type="entry name" value="ABC TRANSPORTER ATP-BINDING PROTEIN ALBC-RELATED"/>
    <property type="match status" value="1"/>
</dbReference>
<dbReference type="SUPFAM" id="SSF52540">
    <property type="entry name" value="P-loop containing nucleoside triphosphate hydrolases"/>
    <property type="match status" value="1"/>
</dbReference>
<dbReference type="Proteomes" id="UP000002408">
    <property type="component" value="Chromosome"/>
</dbReference>
<dbReference type="eggNOG" id="arCOG00194">
    <property type="taxonomic scope" value="Archaea"/>
</dbReference>
<dbReference type="EMBL" id="CP000780">
    <property type="protein sequence ID" value="ABS55807.1"/>
    <property type="molecule type" value="Genomic_DNA"/>
</dbReference>
<evidence type="ECO:0000256" key="2">
    <source>
        <dbReference type="ARBA" id="ARBA00022741"/>
    </source>
</evidence>
<dbReference type="InterPro" id="IPR003439">
    <property type="entry name" value="ABC_transporter-like_ATP-bd"/>
</dbReference>
<name>A7I7U6_METB6</name>
<dbReference type="GO" id="GO:0005524">
    <property type="term" value="F:ATP binding"/>
    <property type="evidence" value="ECO:0007669"/>
    <property type="project" value="UniProtKB-KW"/>
</dbReference>
<dbReference type="InterPro" id="IPR003593">
    <property type="entry name" value="AAA+_ATPase"/>
</dbReference>
<protein>
    <submittedName>
        <fullName evidence="5">ABC transporter related</fullName>
    </submittedName>
</protein>
<dbReference type="OrthoDB" id="87732at2157"/>
<dbReference type="CDD" id="cd03230">
    <property type="entry name" value="ABC_DR_subfamily_A"/>
    <property type="match status" value="1"/>
</dbReference>
<dbReference type="AlphaFoldDB" id="A7I7U6"/>
<evidence type="ECO:0000313" key="5">
    <source>
        <dbReference type="EMBL" id="ABS55807.1"/>
    </source>
</evidence>
<keyword evidence="1" id="KW-0813">Transport</keyword>
<feature type="domain" description="ABC transporter" evidence="4">
    <location>
        <begin position="6"/>
        <end position="234"/>
    </location>
</feature>
<dbReference type="GO" id="GO:0016887">
    <property type="term" value="F:ATP hydrolysis activity"/>
    <property type="evidence" value="ECO:0007669"/>
    <property type="project" value="InterPro"/>
</dbReference>
<dbReference type="PROSITE" id="PS50893">
    <property type="entry name" value="ABC_TRANSPORTER_2"/>
    <property type="match status" value="1"/>
</dbReference>
<evidence type="ECO:0000259" key="4">
    <source>
        <dbReference type="PROSITE" id="PS50893"/>
    </source>
</evidence>
<keyword evidence="2" id="KW-0547">Nucleotide-binding</keyword>
<dbReference type="PANTHER" id="PTHR42939:SF1">
    <property type="entry name" value="ABC TRANSPORTER ATP-BINDING PROTEIN ALBC-RELATED"/>
    <property type="match status" value="1"/>
</dbReference>
<dbReference type="Gene3D" id="3.40.50.300">
    <property type="entry name" value="P-loop containing nucleotide triphosphate hydrolases"/>
    <property type="match status" value="1"/>
</dbReference>
<dbReference type="InterPro" id="IPR027417">
    <property type="entry name" value="P-loop_NTPase"/>
</dbReference>
<dbReference type="HOGENOM" id="CLU_000604_1_2_2"/>
<organism evidence="5 6">
    <name type="scientific">Methanoregula boonei (strain DSM 21154 / JCM 14090 / 6A8)</name>
    <dbReference type="NCBI Taxonomy" id="456442"/>
    <lineage>
        <taxon>Archaea</taxon>
        <taxon>Methanobacteriati</taxon>
        <taxon>Methanobacteriota</taxon>
        <taxon>Stenosarchaea group</taxon>
        <taxon>Methanomicrobia</taxon>
        <taxon>Methanomicrobiales</taxon>
        <taxon>Methanoregulaceae</taxon>
        <taxon>Methanoregula</taxon>
    </lineage>
</organism>
<dbReference type="GeneID" id="5409950"/>
<sequence length="242" mass="26824">MSEHVIAATGLTKKYGDLVAVNGVSLSVEKGALYGLLGPNGSGKSTMIKMLTGQIRPTAGTATVLGVDVQQDPVGVRERVGIIPEQETPPSFLTAHEYLQLVGAIRKIPDIEERAAWWFDFMDFGDKKDVLCKDLSRGTRQKLMFAQAFVHQPALALIDEPLINFDPIMQHQVKDYLAEYTKKGNTIFLSTHILEVAEEICSDFVILHKGNILHTGTVASLVAEHRHLDDFFLELVQRTRNV</sequence>
<evidence type="ECO:0000313" key="6">
    <source>
        <dbReference type="Proteomes" id="UP000002408"/>
    </source>
</evidence>